<dbReference type="Proteomes" id="UP001499987">
    <property type="component" value="Unassembled WGS sequence"/>
</dbReference>
<evidence type="ECO:0000313" key="2">
    <source>
        <dbReference type="Proteomes" id="UP001499987"/>
    </source>
</evidence>
<comment type="caution">
    <text evidence="1">The sequence shown here is derived from an EMBL/GenBank/DDBJ whole genome shotgun (WGS) entry which is preliminary data.</text>
</comment>
<dbReference type="SUPFAM" id="SSF48452">
    <property type="entry name" value="TPR-like"/>
    <property type="match status" value="1"/>
</dbReference>
<gene>
    <name evidence="1" type="ORF">GCM10009663_11910</name>
</gene>
<name>A0ABN1TCW9_9ACTN</name>
<dbReference type="EMBL" id="BAAALD010000007">
    <property type="protein sequence ID" value="GAA1073452.1"/>
    <property type="molecule type" value="Genomic_DNA"/>
</dbReference>
<reference evidence="1 2" key="1">
    <citation type="journal article" date="2019" name="Int. J. Syst. Evol. Microbiol.">
        <title>The Global Catalogue of Microorganisms (GCM) 10K type strain sequencing project: providing services to taxonomists for standard genome sequencing and annotation.</title>
        <authorList>
            <consortium name="The Broad Institute Genomics Platform"/>
            <consortium name="The Broad Institute Genome Sequencing Center for Infectious Disease"/>
            <person name="Wu L."/>
            <person name="Ma J."/>
        </authorList>
    </citation>
    <scope>NUCLEOTIDE SEQUENCE [LARGE SCALE GENOMIC DNA]</scope>
    <source>
        <strain evidence="1 2">JCM 13002</strain>
    </source>
</reference>
<dbReference type="InterPro" id="IPR011990">
    <property type="entry name" value="TPR-like_helical_dom_sf"/>
</dbReference>
<dbReference type="Gene3D" id="1.25.40.10">
    <property type="entry name" value="Tetratricopeptide repeat domain"/>
    <property type="match status" value="1"/>
</dbReference>
<dbReference type="RefSeq" id="WP_344622419.1">
    <property type="nucleotide sequence ID" value="NZ_BAAALD010000007.1"/>
</dbReference>
<organism evidence="1 2">
    <name type="scientific">Kitasatospora arboriphila</name>
    <dbReference type="NCBI Taxonomy" id="258052"/>
    <lineage>
        <taxon>Bacteria</taxon>
        <taxon>Bacillati</taxon>
        <taxon>Actinomycetota</taxon>
        <taxon>Actinomycetes</taxon>
        <taxon>Kitasatosporales</taxon>
        <taxon>Streptomycetaceae</taxon>
        <taxon>Kitasatospora</taxon>
    </lineage>
</organism>
<sequence length="978" mass="105470">MTDTPEALTEALRANDARPYGRSRTVTAEELAEAAEQFPDHRELQVLALMDLMEAYEYDGEARKAPVVFARILKLWDTHPDDFNEWARLQVFWRFKWVASALLSTPDVPLDAIRRWHDEMRSRYTAADHGLQPYYAQRYHLAAHTGDAADDAFDLWATRPRSQMSDCTACEVRARARHHAARGDDARALREWQPVLGGESTCSEEPWTSHAWALLPLLREGRLDEARSSHLVGYRGARGKSSTASQIGLHLEFCALSGNEPRGLEILAENRGLFDGHGDPLARLGFLVGVEVLTARLAALGHGDLPAAGPAGRNWTVDALHAHVAAEAEQSAARFDARNGTTAVGARRRARLARTPLLDRPLALGVRAAGQVPAPAAAPVVRPTAEPVPEDFVALVLRARELDRTDHPDADALWARITTVVADDDHVHPDHPELGPAERLQGNLADHRAQHAFEADDWQTARTELLAAAELYESAGLPIRALVVRTRAAVAHLGEEDSAAPDWPALDEALRRADELAAAAPRTGEGQGGDAAEDRLAVVHSLTFAAYQELVAALPEPPAEVAARFDRLLDAYRTGATELGLPLRIAAARQYAADIAARQGRMAEAREGLETSIEQLERDGLPWRTPRPLGLLGQIELMTGEHARAAEVLQRAVAEAVRWHDTSFPYGPTYAMLGHACEHTGDAAGAARALTEAADRFDRAGKAEDAAGARMQLASVLRDSGRPGDAVAVLESLLLETGADGFDGRARAQVRLDLARGLLGLEEYREAAEHYLLLADEAAGWEDGQDIHTMVACEATVALAEAGRWEAADTARTRALAAHAVAPRADQVCGMLQQLARLTVQARGEDGLDEALARLDEADEVVAGAEADGHPVTSWYQRGLGHYERARCYAFTDRAEEGLAAAEAAVAAHEAGGADGEEPRAEALRMAALIEGRSLGRTDAARARLAEGVRRCERAGLTEAAGVLAALGDRLAAEAGTS</sequence>
<proteinExistence type="predicted"/>
<evidence type="ECO:0000313" key="1">
    <source>
        <dbReference type="EMBL" id="GAA1073452.1"/>
    </source>
</evidence>
<protein>
    <recommendedName>
        <fullName evidence="3">Tetratricopeptide repeat protein</fullName>
    </recommendedName>
</protein>
<keyword evidence="2" id="KW-1185">Reference proteome</keyword>
<accession>A0ABN1TCW9</accession>
<evidence type="ECO:0008006" key="3">
    <source>
        <dbReference type="Google" id="ProtNLM"/>
    </source>
</evidence>